<proteinExistence type="inferred from homology"/>
<keyword evidence="5 7" id="KW-0067">ATP-binding</keyword>
<dbReference type="InterPro" id="IPR017871">
    <property type="entry name" value="ABC_transporter-like_CS"/>
</dbReference>
<dbReference type="PROSITE" id="PS50893">
    <property type="entry name" value="ABC_TRANSPORTER_2"/>
    <property type="match status" value="1"/>
</dbReference>
<dbReference type="KEGG" id="als:DJ013_03710"/>
<dbReference type="PANTHER" id="PTHR24220">
    <property type="entry name" value="IMPORT ATP-BINDING PROTEIN"/>
    <property type="match status" value="1"/>
</dbReference>
<dbReference type="InterPro" id="IPR027417">
    <property type="entry name" value="P-loop_NTPase"/>
</dbReference>
<dbReference type="OrthoDB" id="1114670at2"/>
<dbReference type="InterPro" id="IPR003439">
    <property type="entry name" value="ABC_transporter-like_ATP-bd"/>
</dbReference>
<dbReference type="GO" id="GO:0016887">
    <property type="term" value="F:ATP hydrolysis activity"/>
    <property type="evidence" value="ECO:0007669"/>
    <property type="project" value="InterPro"/>
</dbReference>
<dbReference type="FunFam" id="3.40.50.300:FF:000056">
    <property type="entry name" value="Cell division ATP-binding protein FtsE"/>
    <property type="match status" value="1"/>
</dbReference>
<evidence type="ECO:0000313" key="7">
    <source>
        <dbReference type="EMBL" id="AWV97323.1"/>
    </source>
</evidence>
<dbReference type="EMBL" id="CP029480">
    <property type="protein sequence ID" value="AWV97323.1"/>
    <property type="molecule type" value="Genomic_DNA"/>
</dbReference>
<comment type="similarity">
    <text evidence="2">Belongs to the ABC transporter superfamily.</text>
</comment>
<dbReference type="Gene3D" id="3.40.50.300">
    <property type="entry name" value="P-loop containing nucleotide triphosphate hydrolases"/>
    <property type="match status" value="1"/>
</dbReference>
<dbReference type="PROSITE" id="PS00211">
    <property type="entry name" value="ABC_TRANSPORTER_1"/>
    <property type="match status" value="1"/>
</dbReference>
<dbReference type="SUPFAM" id="SSF52540">
    <property type="entry name" value="P-loop containing nucleoside triphosphate hydrolases"/>
    <property type="match status" value="1"/>
</dbReference>
<sequence length="224" mass="25443">MVISVNHADIYQKEQLILSDVNLQIEEGEFVFMIGKTGSGKSSLLKTLYADLWLEKGKATVAGYNLHEITQKEIPMLRRQIGIVFQDFQLLTDRNVKKNLEFFMRAMGWKETYEINARIAEVMVQVGMPDILGKMPHQLSGGEQQRIAIARALLNNPQILMADEPTGNLDPEKSIEILKLFLKINKDFGTAILMATHDLELIERHPKRTVFCDKGTLSDLTENL</sequence>
<evidence type="ECO:0000256" key="3">
    <source>
        <dbReference type="ARBA" id="ARBA00020019"/>
    </source>
</evidence>
<dbReference type="Pfam" id="PF00005">
    <property type="entry name" value="ABC_tran"/>
    <property type="match status" value="1"/>
</dbReference>
<dbReference type="InterPro" id="IPR003593">
    <property type="entry name" value="AAA+_ATPase"/>
</dbReference>
<dbReference type="GO" id="GO:0005886">
    <property type="term" value="C:plasma membrane"/>
    <property type="evidence" value="ECO:0007669"/>
    <property type="project" value="TreeGrafter"/>
</dbReference>
<dbReference type="InterPro" id="IPR015854">
    <property type="entry name" value="ABC_transpr_LolD-like"/>
</dbReference>
<feature type="domain" description="ABC transporter" evidence="6">
    <location>
        <begin position="3"/>
        <end position="224"/>
    </location>
</feature>
<protein>
    <recommendedName>
        <fullName evidence="3">Cell division ATP-binding protein FtsE</fullName>
    </recommendedName>
</protein>
<evidence type="ECO:0000259" key="6">
    <source>
        <dbReference type="PROSITE" id="PS50893"/>
    </source>
</evidence>
<gene>
    <name evidence="7" type="ORF">DJ013_03710</name>
</gene>
<evidence type="ECO:0000256" key="5">
    <source>
        <dbReference type="ARBA" id="ARBA00022840"/>
    </source>
</evidence>
<evidence type="ECO:0000256" key="1">
    <source>
        <dbReference type="ARBA" id="ARBA00002579"/>
    </source>
</evidence>
<dbReference type="RefSeq" id="WP_111370425.1">
    <property type="nucleotide sequence ID" value="NZ_CP029480.1"/>
</dbReference>
<dbReference type="GO" id="GO:0005524">
    <property type="term" value="F:ATP binding"/>
    <property type="evidence" value="ECO:0007669"/>
    <property type="project" value="UniProtKB-KW"/>
</dbReference>
<dbReference type="Proteomes" id="UP000249873">
    <property type="component" value="Chromosome"/>
</dbReference>
<accession>A0A2Z4G8F0</accession>
<evidence type="ECO:0000256" key="2">
    <source>
        <dbReference type="ARBA" id="ARBA00005417"/>
    </source>
</evidence>
<reference evidence="7 8" key="1">
    <citation type="submission" date="2018-05" db="EMBL/GenBank/DDBJ databases">
        <title>Complete genome sequence of Arcticibacterium luteifluviistationis SM1504T, a cytophagaceae bacterium isolated from Arctic surface seawater.</title>
        <authorList>
            <person name="Li Y."/>
            <person name="Qin Q.-L."/>
        </authorList>
    </citation>
    <scope>NUCLEOTIDE SEQUENCE [LARGE SCALE GENOMIC DNA]</scope>
    <source>
        <strain evidence="7 8">SM1504</strain>
    </source>
</reference>
<organism evidence="7 8">
    <name type="scientific">Arcticibacterium luteifluviistationis</name>
    <dbReference type="NCBI Taxonomy" id="1784714"/>
    <lineage>
        <taxon>Bacteria</taxon>
        <taxon>Pseudomonadati</taxon>
        <taxon>Bacteroidota</taxon>
        <taxon>Cytophagia</taxon>
        <taxon>Cytophagales</taxon>
        <taxon>Leadbetterellaceae</taxon>
        <taxon>Arcticibacterium</taxon>
    </lineage>
</organism>
<name>A0A2Z4G8F0_9BACT</name>
<keyword evidence="8" id="KW-1185">Reference proteome</keyword>
<dbReference type="AlphaFoldDB" id="A0A2Z4G8F0"/>
<dbReference type="PANTHER" id="PTHR24220:SF470">
    <property type="entry name" value="CELL DIVISION ATP-BINDING PROTEIN FTSE"/>
    <property type="match status" value="1"/>
</dbReference>
<evidence type="ECO:0000256" key="4">
    <source>
        <dbReference type="ARBA" id="ARBA00022741"/>
    </source>
</evidence>
<comment type="function">
    <text evidence="1">Part of the ABC transporter FtsEX involved in cellular division. Important for assembly or stability of the septal ring.</text>
</comment>
<keyword evidence="4" id="KW-0547">Nucleotide-binding</keyword>
<evidence type="ECO:0000313" key="8">
    <source>
        <dbReference type="Proteomes" id="UP000249873"/>
    </source>
</evidence>
<dbReference type="SMART" id="SM00382">
    <property type="entry name" value="AAA"/>
    <property type="match status" value="1"/>
</dbReference>
<dbReference type="GO" id="GO:0022857">
    <property type="term" value="F:transmembrane transporter activity"/>
    <property type="evidence" value="ECO:0007669"/>
    <property type="project" value="TreeGrafter"/>
</dbReference>